<organism evidence="2 3">
    <name type="scientific">Vibrio rumoiensis 1S-45</name>
    <dbReference type="NCBI Taxonomy" id="1188252"/>
    <lineage>
        <taxon>Bacteria</taxon>
        <taxon>Pseudomonadati</taxon>
        <taxon>Pseudomonadota</taxon>
        <taxon>Gammaproteobacteria</taxon>
        <taxon>Vibrionales</taxon>
        <taxon>Vibrionaceae</taxon>
        <taxon>Vibrio</taxon>
    </lineage>
</organism>
<name>A0A1E5E0J3_9VIBR</name>
<dbReference type="PANTHER" id="PTHR34385">
    <property type="entry name" value="D-ALANYL-D-ALANINE CARBOXYPEPTIDASE"/>
    <property type="match status" value="1"/>
</dbReference>
<dbReference type="InterPro" id="IPR009045">
    <property type="entry name" value="Zn_M74/Hedgehog-like"/>
</dbReference>
<keyword evidence="3" id="KW-1185">Reference proteome</keyword>
<dbReference type="GO" id="GO:0006508">
    <property type="term" value="P:proteolysis"/>
    <property type="evidence" value="ECO:0007669"/>
    <property type="project" value="InterPro"/>
</dbReference>
<dbReference type="Gene3D" id="3.30.1380.10">
    <property type="match status" value="1"/>
</dbReference>
<sequence>MERYSLEQLTGLTQTHLTSVLVGEKTFLIHKAIKPALEGLIQDARVNGFEFSIASSFRDYDRQAEIWNNKFSGQRAILDSNSQPLNPVLLTDLEKTIAIMRWSALPGASRHHWGCELDVYARNCLPKDVTLQLEPWEYQSGHQAEFSQWLTQALSTFEFYLPYQQDLGGVAIEPWHISHQTVSSNMLAQMTEEKLALIWKQYPFLGVETVLDNIETLYNRFITNITFPSAS</sequence>
<comment type="caution">
    <text evidence="2">The sequence shown here is derived from an EMBL/GenBank/DDBJ whole genome shotgun (WGS) entry which is preliminary data.</text>
</comment>
<dbReference type="STRING" id="1188252.A1QC_02205"/>
<accession>A0A1E5E0J3</accession>
<dbReference type="GO" id="GO:0008233">
    <property type="term" value="F:peptidase activity"/>
    <property type="evidence" value="ECO:0007669"/>
    <property type="project" value="InterPro"/>
</dbReference>
<reference evidence="2 3" key="1">
    <citation type="journal article" date="2012" name="Science">
        <title>Ecological populations of bacteria act as socially cohesive units of antibiotic production and resistance.</title>
        <authorList>
            <person name="Cordero O.X."/>
            <person name="Wildschutte H."/>
            <person name="Kirkup B."/>
            <person name="Proehl S."/>
            <person name="Ngo L."/>
            <person name="Hussain F."/>
            <person name="Le Roux F."/>
            <person name="Mincer T."/>
            <person name="Polz M.F."/>
        </authorList>
    </citation>
    <scope>NUCLEOTIDE SEQUENCE [LARGE SCALE GENOMIC DNA]</scope>
    <source>
        <strain evidence="2 3">1S-45</strain>
    </source>
</reference>
<gene>
    <name evidence="2" type="ORF">A1QC_02205</name>
</gene>
<dbReference type="EMBL" id="AJYK02000082">
    <property type="protein sequence ID" value="OEF23984.1"/>
    <property type="molecule type" value="Genomic_DNA"/>
</dbReference>
<dbReference type="InterPro" id="IPR052179">
    <property type="entry name" value="DD-CPase-like"/>
</dbReference>
<evidence type="ECO:0000313" key="3">
    <source>
        <dbReference type="Proteomes" id="UP000094070"/>
    </source>
</evidence>
<dbReference type="OrthoDB" id="9792074at2"/>
<protein>
    <submittedName>
        <fullName evidence="2">Peptidase M15</fullName>
    </submittedName>
</protein>
<dbReference type="RefSeq" id="WP_017025929.1">
    <property type="nucleotide sequence ID" value="NZ_AJYK02000082.1"/>
</dbReference>
<dbReference type="AlphaFoldDB" id="A0A1E5E0J3"/>
<evidence type="ECO:0000259" key="1">
    <source>
        <dbReference type="Pfam" id="PF02557"/>
    </source>
</evidence>
<feature type="domain" description="D-alanyl-D-alanine carboxypeptidase-like core" evidence="1">
    <location>
        <begin position="29"/>
        <end position="179"/>
    </location>
</feature>
<dbReference type="PANTHER" id="PTHR34385:SF1">
    <property type="entry name" value="PEPTIDOGLYCAN L-ALANYL-D-GLUTAMATE ENDOPEPTIDASE CWLK"/>
    <property type="match status" value="1"/>
</dbReference>
<evidence type="ECO:0000313" key="2">
    <source>
        <dbReference type="EMBL" id="OEF23984.1"/>
    </source>
</evidence>
<dbReference type="Proteomes" id="UP000094070">
    <property type="component" value="Unassembled WGS sequence"/>
</dbReference>
<dbReference type="Pfam" id="PF02557">
    <property type="entry name" value="VanY"/>
    <property type="match status" value="1"/>
</dbReference>
<dbReference type="InterPro" id="IPR003709">
    <property type="entry name" value="VanY-like_core_dom"/>
</dbReference>
<proteinExistence type="predicted"/>
<dbReference type="CDD" id="cd14847">
    <property type="entry name" value="DD-carboxypeptidase_like"/>
    <property type="match status" value="1"/>
</dbReference>
<dbReference type="SUPFAM" id="SSF55166">
    <property type="entry name" value="Hedgehog/DD-peptidase"/>
    <property type="match status" value="1"/>
</dbReference>
<dbReference type="eggNOG" id="COG1876">
    <property type="taxonomic scope" value="Bacteria"/>
</dbReference>